<name>W2S8Y1_CYPE1</name>
<keyword evidence="3" id="KW-1185">Reference proteome</keyword>
<dbReference type="PANTHER" id="PTHR40265">
    <property type="entry name" value="BLL2707 PROTEIN"/>
    <property type="match status" value="1"/>
</dbReference>
<feature type="domain" description="Glyoxalase-like" evidence="1">
    <location>
        <begin position="57"/>
        <end position="219"/>
    </location>
</feature>
<dbReference type="RefSeq" id="XP_008712907.1">
    <property type="nucleotide sequence ID" value="XM_008714685.1"/>
</dbReference>
<protein>
    <recommendedName>
        <fullName evidence="1">Glyoxalase-like domain-containing protein</fullName>
    </recommendedName>
</protein>
<evidence type="ECO:0000259" key="1">
    <source>
        <dbReference type="Pfam" id="PF13468"/>
    </source>
</evidence>
<dbReference type="eggNOG" id="ENOG502TBH1">
    <property type="taxonomic scope" value="Eukaryota"/>
</dbReference>
<proteinExistence type="predicted"/>
<sequence>MPSLQHRLGMFAHPISIHFPGAPMMLWPRSDPYPSLHLSSAPKRYIRGSELLPCGSSKNKLIIFGDGTYIELFTWINHDNPIQTAWVDKSPGLIAFALTTLRPFTATVNYDHLTRRLVHEEGDGGLGVKFNPPNPGARKRKDGVEVKWEMTGPEYSNAAETPATSFFPTSRLDTPFFAHDVTARVVRVPFDDDSAIAHPCKATGIASVDVLVPPEKLTAYSTLYSNITGVAPDQITADSSREKGVSYKLTTPTSQGAGPLIRIRVPTTEEDEAWLRTRGIGIRAIKLAVDGRKGHGEERLAQEGVGSTISLVW</sequence>
<reference evidence="2 3" key="1">
    <citation type="submission" date="2013-03" db="EMBL/GenBank/DDBJ databases">
        <title>The Genome Sequence of Phialophora europaea CBS 101466.</title>
        <authorList>
            <consortium name="The Broad Institute Genomics Platform"/>
            <person name="Cuomo C."/>
            <person name="de Hoog S."/>
            <person name="Gorbushina A."/>
            <person name="Walker B."/>
            <person name="Young S.K."/>
            <person name="Zeng Q."/>
            <person name="Gargeya S."/>
            <person name="Fitzgerald M."/>
            <person name="Haas B."/>
            <person name="Abouelleil A."/>
            <person name="Allen A.W."/>
            <person name="Alvarado L."/>
            <person name="Arachchi H.M."/>
            <person name="Berlin A.M."/>
            <person name="Chapman S.B."/>
            <person name="Gainer-Dewar J."/>
            <person name="Goldberg J."/>
            <person name="Griggs A."/>
            <person name="Gujja S."/>
            <person name="Hansen M."/>
            <person name="Howarth C."/>
            <person name="Imamovic A."/>
            <person name="Ireland A."/>
            <person name="Larimer J."/>
            <person name="McCowan C."/>
            <person name="Murphy C."/>
            <person name="Pearson M."/>
            <person name="Poon T.W."/>
            <person name="Priest M."/>
            <person name="Roberts A."/>
            <person name="Saif S."/>
            <person name="Shea T."/>
            <person name="Sisk P."/>
            <person name="Sykes S."/>
            <person name="Wortman J."/>
            <person name="Nusbaum C."/>
            <person name="Birren B."/>
        </authorList>
    </citation>
    <scope>NUCLEOTIDE SEQUENCE [LARGE SCALE GENOMIC DNA]</scope>
    <source>
        <strain evidence="2 3">CBS 101466</strain>
    </source>
</reference>
<dbReference type="InParanoid" id="W2S8Y1"/>
<dbReference type="Gene3D" id="3.10.180.10">
    <property type="entry name" value="2,3-Dihydroxybiphenyl 1,2-Dioxygenase, domain 1"/>
    <property type="match status" value="1"/>
</dbReference>
<accession>W2S8Y1</accession>
<evidence type="ECO:0000313" key="2">
    <source>
        <dbReference type="EMBL" id="ETN45137.1"/>
    </source>
</evidence>
<evidence type="ECO:0000313" key="3">
    <source>
        <dbReference type="Proteomes" id="UP000030752"/>
    </source>
</evidence>
<dbReference type="InterPro" id="IPR029068">
    <property type="entry name" value="Glyas_Bleomycin-R_OHBP_Dase"/>
</dbReference>
<dbReference type="Proteomes" id="UP000030752">
    <property type="component" value="Unassembled WGS sequence"/>
</dbReference>
<dbReference type="InterPro" id="IPR025870">
    <property type="entry name" value="Glyoxalase-like_dom"/>
</dbReference>
<dbReference type="VEuPathDB" id="FungiDB:HMPREF1541_10014"/>
<dbReference type="HOGENOM" id="CLU_058475_1_0_1"/>
<dbReference type="AlphaFoldDB" id="W2S8Y1"/>
<dbReference type="OrthoDB" id="408973at2759"/>
<dbReference type="GeneID" id="19977353"/>
<dbReference type="EMBL" id="KB822713">
    <property type="protein sequence ID" value="ETN45137.1"/>
    <property type="molecule type" value="Genomic_DNA"/>
</dbReference>
<dbReference type="PANTHER" id="PTHR40265:SF1">
    <property type="entry name" value="GLYOXALASE-LIKE DOMAIN-CONTAINING PROTEIN"/>
    <property type="match status" value="1"/>
</dbReference>
<dbReference type="Pfam" id="PF13468">
    <property type="entry name" value="Glyoxalase_3"/>
    <property type="match status" value="1"/>
</dbReference>
<organism evidence="2 3">
    <name type="scientific">Cyphellophora europaea (strain CBS 101466)</name>
    <name type="common">Phialophora europaea</name>
    <dbReference type="NCBI Taxonomy" id="1220924"/>
    <lineage>
        <taxon>Eukaryota</taxon>
        <taxon>Fungi</taxon>
        <taxon>Dikarya</taxon>
        <taxon>Ascomycota</taxon>
        <taxon>Pezizomycotina</taxon>
        <taxon>Eurotiomycetes</taxon>
        <taxon>Chaetothyriomycetidae</taxon>
        <taxon>Chaetothyriales</taxon>
        <taxon>Cyphellophoraceae</taxon>
        <taxon>Cyphellophora</taxon>
    </lineage>
</organism>
<gene>
    <name evidence="2" type="ORF">HMPREF1541_10014</name>
</gene>